<comment type="caution">
    <text evidence="2">The sequence shown here is derived from an EMBL/GenBank/DDBJ whole genome shotgun (WGS) entry which is preliminary data.</text>
</comment>
<name>A0AAV7L5G0_PLEWA</name>
<organism evidence="2 3">
    <name type="scientific">Pleurodeles waltl</name>
    <name type="common">Iberian ribbed newt</name>
    <dbReference type="NCBI Taxonomy" id="8319"/>
    <lineage>
        <taxon>Eukaryota</taxon>
        <taxon>Metazoa</taxon>
        <taxon>Chordata</taxon>
        <taxon>Craniata</taxon>
        <taxon>Vertebrata</taxon>
        <taxon>Euteleostomi</taxon>
        <taxon>Amphibia</taxon>
        <taxon>Batrachia</taxon>
        <taxon>Caudata</taxon>
        <taxon>Salamandroidea</taxon>
        <taxon>Salamandridae</taxon>
        <taxon>Pleurodelinae</taxon>
        <taxon>Pleurodeles</taxon>
    </lineage>
</organism>
<dbReference type="EMBL" id="JANPWB010000016">
    <property type="protein sequence ID" value="KAJ1085784.1"/>
    <property type="molecule type" value="Genomic_DNA"/>
</dbReference>
<keyword evidence="3" id="KW-1185">Reference proteome</keyword>
<protein>
    <submittedName>
        <fullName evidence="2">Uncharacterized protein</fullName>
    </submittedName>
</protein>
<proteinExistence type="predicted"/>
<evidence type="ECO:0000313" key="2">
    <source>
        <dbReference type="EMBL" id="KAJ1085784.1"/>
    </source>
</evidence>
<feature type="compositionally biased region" description="Basic and acidic residues" evidence="1">
    <location>
        <begin position="16"/>
        <end position="25"/>
    </location>
</feature>
<dbReference type="Proteomes" id="UP001066276">
    <property type="component" value="Chromosome 12"/>
</dbReference>
<dbReference type="AlphaFoldDB" id="A0AAV7L5G0"/>
<reference evidence="2" key="1">
    <citation type="journal article" date="2022" name="bioRxiv">
        <title>Sequencing and chromosome-scale assembly of the giantPleurodeles waltlgenome.</title>
        <authorList>
            <person name="Brown T."/>
            <person name="Elewa A."/>
            <person name="Iarovenko S."/>
            <person name="Subramanian E."/>
            <person name="Araus A.J."/>
            <person name="Petzold A."/>
            <person name="Susuki M."/>
            <person name="Suzuki K.-i.T."/>
            <person name="Hayashi T."/>
            <person name="Toyoda A."/>
            <person name="Oliveira C."/>
            <person name="Osipova E."/>
            <person name="Leigh N.D."/>
            <person name="Simon A."/>
            <person name="Yun M.H."/>
        </authorList>
    </citation>
    <scope>NUCLEOTIDE SEQUENCE</scope>
    <source>
        <strain evidence="2">20211129_DDA</strain>
        <tissue evidence="2">Liver</tissue>
    </source>
</reference>
<sequence length="86" mass="9613">MDCAIPERPPELLMQTRDRDDRWESGNRPQRSHGVIRRTEESGLAAQPPTGVPLTLHLTLIPSPCTPPRLDPPQLVILLINEDALC</sequence>
<evidence type="ECO:0000256" key="1">
    <source>
        <dbReference type="SAM" id="MobiDB-lite"/>
    </source>
</evidence>
<gene>
    <name evidence="2" type="ORF">NDU88_005909</name>
</gene>
<evidence type="ECO:0000313" key="3">
    <source>
        <dbReference type="Proteomes" id="UP001066276"/>
    </source>
</evidence>
<accession>A0AAV7L5G0</accession>
<feature type="region of interest" description="Disordered" evidence="1">
    <location>
        <begin position="1"/>
        <end position="50"/>
    </location>
</feature>